<dbReference type="InterPro" id="IPR023201">
    <property type="entry name" value="SecY_dom_sf"/>
</dbReference>
<keyword evidence="7 10" id="KW-1133">Transmembrane helix</keyword>
<evidence type="ECO:0000256" key="6">
    <source>
        <dbReference type="ARBA" id="ARBA00022927"/>
    </source>
</evidence>
<feature type="domain" description="Translocon Sec61/SecY plug" evidence="14">
    <location>
        <begin position="41"/>
        <end position="74"/>
    </location>
</feature>
<keyword evidence="8 10" id="KW-0811">Translocation</keyword>
<dbReference type="PRINTS" id="PR00303">
    <property type="entry name" value="SECYTRNLCASE"/>
</dbReference>
<evidence type="ECO:0000256" key="12">
    <source>
        <dbReference type="RuleBase" id="RU003484"/>
    </source>
</evidence>
<dbReference type="EMBL" id="RXIL01000019">
    <property type="protein sequence ID" value="RZN73105.1"/>
    <property type="molecule type" value="Genomic_DNA"/>
</dbReference>
<dbReference type="HAMAP" id="MF_01465">
    <property type="entry name" value="SecY"/>
    <property type="match status" value="1"/>
</dbReference>
<name>A0A520KYJ3_9EURY</name>
<proteinExistence type="inferred from homology"/>
<dbReference type="GO" id="GO:0005886">
    <property type="term" value="C:plasma membrane"/>
    <property type="evidence" value="ECO:0007669"/>
    <property type="project" value="UniProtKB-SubCell"/>
</dbReference>
<dbReference type="GO" id="GO:0065002">
    <property type="term" value="P:intracellular protein transmembrane transport"/>
    <property type="evidence" value="ECO:0007669"/>
    <property type="project" value="UniProtKB-UniRule"/>
</dbReference>
<dbReference type="Pfam" id="PF00344">
    <property type="entry name" value="SecY"/>
    <property type="match status" value="1"/>
</dbReference>
<evidence type="ECO:0000256" key="13">
    <source>
        <dbReference type="RuleBase" id="RU004349"/>
    </source>
</evidence>
<organism evidence="15 16">
    <name type="scientific">Candidatus Methanolliviera hydrocarbonicum</name>
    <dbReference type="NCBI Taxonomy" id="2491085"/>
    <lineage>
        <taxon>Archaea</taxon>
        <taxon>Methanobacteriati</taxon>
        <taxon>Methanobacteriota</taxon>
        <taxon>Candidatus Methanoliparia</taxon>
        <taxon>Candidatus Methanoliparales</taxon>
        <taxon>Candidatus Methanollivieraceae</taxon>
        <taxon>Candidatus Methanolliviera</taxon>
    </lineage>
</organism>
<evidence type="ECO:0000256" key="10">
    <source>
        <dbReference type="HAMAP-Rule" id="MF_01465"/>
    </source>
</evidence>
<keyword evidence="3 10" id="KW-0813">Transport</keyword>
<dbReference type="NCBIfam" id="NF006341">
    <property type="entry name" value="PRK08568.1-5"/>
    <property type="match status" value="1"/>
</dbReference>
<evidence type="ECO:0000256" key="4">
    <source>
        <dbReference type="ARBA" id="ARBA00022475"/>
    </source>
</evidence>
<evidence type="ECO:0000313" key="15">
    <source>
        <dbReference type="EMBL" id="RZN73105.1"/>
    </source>
</evidence>
<comment type="similarity">
    <text evidence="2 10 13">Belongs to the SecY/SEC61-alpha family.</text>
</comment>
<evidence type="ECO:0000256" key="11">
    <source>
        <dbReference type="RuleBase" id="RU000537"/>
    </source>
</evidence>
<evidence type="ECO:0000256" key="9">
    <source>
        <dbReference type="ARBA" id="ARBA00023136"/>
    </source>
</evidence>
<feature type="transmembrane region" description="Helical" evidence="10">
    <location>
        <begin position="33"/>
        <end position="55"/>
    </location>
</feature>
<keyword evidence="9 10" id="KW-0472">Membrane</keyword>
<keyword evidence="6 10" id="KW-0653">Protein transport</keyword>
<dbReference type="AlphaFoldDB" id="A0A520KYJ3"/>
<dbReference type="PROSITE" id="PS00755">
    <property type="entry name" value="SECY_1"/>
    <property type="match status" value="1"/>
</dbReference>
<feature type="transmembrane region" description="Helical" evidence="10">
    <location>
        <begin position="119"/>
        <end position="138"/>
    </location>
</feature>
<protein>
    <recommendedName>
        <fullName evidence="10 11">Protein translocase subunit SecY</fullName>
    </recommendedName>
    <alternativeName>
        <fullName evidence="10">Protein transport protein SEC61 subunit alpha homolog</fullName>
    </alternativeName>
</protein>
<evidence type="ECO:0000259" key="14">
    <source>
        <dbReference type="Pfam" id="PF10559"/>
    </source>
</evidence>
<dbReference type="SUPFAM" id="SSF103491">
    <property type="entry name" value="Preprotein translocase SecY subunit"/>
    <property type="match status" value="1"/>
</dbReference>
<dbReference type="Pfam" id="PF10559">
    <property type="entry name" value="Plug_translocon"/>
    <property type="match status" value="1"/>
</dbReference>
<dbReference type="NCBIfam" id="TIGR00967">
    <property type="entry name" value="3a0501s007"/>
    <property type="match status" value="1"/>
</dbReference>
<dbReference type="Proteomes" id="UP000320766">
    <property type="component" value="Unassembled WGS sequence"/>
</dbReference>
<accession>A0A520KYJ3</accession>
<feature type="transmembrane region" description="Helical" evidence="10">
    <location>
        <begin position="75"/>
        <end position="99"/>
    </location>
</feature>
<dbReference type="GO" id="GO:0006605">
    <property type="term" value="P:protein targeting"/>
    <property type="evidence" value="ECO:0007669"/>
    <property type="project" value="UniProtKB-UniRule"/>
</dbReference>
<feature type="transmembrane region" description="Helical" evidence="10">
    <location>
        <begin position="150"/>
        <end position="173"/>
    </location>
</feature>
<dbReference type="GO" id="GO:0012505">
    <property type="term" value="C:endomembrane system"/>
    <property type="evidence" value="ECO:0007669"/>
    <property type="project" value="UniProtKB-SubCell"/>
</dbReference>
<keyword evidence="5 10" id="KW-0812">Transmembrane</keyword>
<dbReference type="InterPro" id="IPR026593">
    <property type="entry name" value="SecY"/>
</dbReference>
<comment type="subcellular location">
    <subcellularLocation>
        <location evidence="10">Cell membrane</location>
        <topology evidence="10">Multi-pass membrane protein</topology>
    </subcellularLocation>
    <subcellularLocation>
        <location evidence="1">Endomembrane system</location>
        <topology evidence="1">Multi-pass membrane protein</topology>
    </subcellularLocation>
    <subcellularLocation>
        <location evidence="12">Membrane</location>
        <topology evidence="12">Multi-pass membrane protein</topology>
    </subcellularLocation>
</comment>
<feature type="transmembrane region" description="Helical" evidence="10">
    <location>
        <begin position="279"/>
        <end position="301"/>
    </location>
</feature>
<feature type="transmembrane region" description="Helical" evidence="10">
    <location>
        <begin position="236"/>
        <end position="254"/>
    </location>
</feature>
<evidence type="ECO:0000256" key="7">
    <source>
        <dbReference type="ARBA" id="ARBA00022989"/>
    </source>
</evidence>
<dbReference type="InterPro" id="IPR030659">
    <property type="entry name" value="SecY_CS"/>
</dbReference>
<dbReference type="Gene3D" id="1.10.3370.10">
    <property type="entry name" value="SecY subunit domain"/>
    <property type="match status" value="1"/>
</dbReference>
<reference evidence="15 16" key="1">
    <citation type="journal article" date="2019" name="Nat. Microbiol.">
        <title>Wide diversity of methane and short-chain alkane metabolisms in uncultured archaea.</title>
        <authorList>
            <person name="Borrel G."/>
            <person name="Adam P.S."/>
            <person name="McKay L.J."/>
            <person name="Chen L.X."/>
            <person name="Sierra-Garcia I.N."/>
            <person name="Sieber C.M."/>
            <person name="Letourneur Q."/>
            <person name="Ghozlane A."/>
            <person name="Andersen G.L."/>
            <person name="Li W.J."/>
            <person name="Hallam S.J."/>
            <person name="Muyzer G."/>
            <person name="de Oliveira V.M."/>
            <person name="Inskeep W.P."/>
            <person name="Banfield J.F."/>
            <person name="Gribaldo S."/>
        </authorList>
    </citation>
    <scope>NUCLEOTIDE SEQUENCE [LARGE SCALE GENOMIC DNA]</scope>
    <source>
        <strain evidence="15">NM1b</strain>
    </source>
</reference>
<comment type="subunit">
    <text evidence="10">Component of the Sec protein translocase complex. Heterotrimer consisting of alpha (SecY), beta (SecG) and gamma (SecE) subunits. The heterotrimers can form oligomers, although 1 heterotrimer is thought to be able to translocate proteins. Interacts with the ribosome. May interact with SecDF, and other proteins may be involved.</text>
</comment>
<evidence type="ECO:0000256" key="3">
    <source>
        <dbReference type="ARBA" id="ARBA00022448"/>
    </source>
</evidence>
<feature type="transmembrane region" description="Helical" evidence="10">
    <location>
        <begin position="180"/>
        <end position="203"/>
    </location>
</feature>
<evidence type="ECO:0000256" key="5">
    <source>
        <dbReference type="ARBA" id="ARBA00022692"/>
    </source>
</evidence>
<dbReference type="InterPro" id="IPR019561">
    <property type="entry name" value="Translocon_Sec61/SecY_plug_dom"/>
</dbReference>
<sequence length="492" mass="53895">MSDTQLKYIFEPLLRKIPAVERPVGHVHFKVKLGWTLGILVLYFALMEVPLFGLQPELRDFFGDFRAIMGGAQGSIIQLGIGPIVMASIILQLLVGAKVIDLNLGDPRDQAIYQGTQKLLVLVMIVAESLPLILGGAIRPDLLLASNLGISPNFLLFIIFIQMAIGGILIMLMDEVVSKWGIGSGVGLFILAGVSQSLVVGMFNPINRVGVIWRWGEMAKVGTSAILSKEMLLGQGQILALISTIIVFLVVIYAEGMRVEIPLSHHAVRGARGRYPIKLIYASVLPMILVRSLQAVVQIFGTLLWNSKIPLIGHNHWIGAYAENVPASGLMYYLNPLRGPSDWIPSLVVHKFQLMGEIPPQTWQIILHLFTDATVLIVGGIIFAIFWVEVSNMNAEAVANQIHSSGLQIPGFRRSPTMLKKRLENYIPQITVLGGATIGALTLFASLFGLIGGVTGTGMLLAVGIAYKLYEDMASQQMMEMYPMMRRFLGTE</sequence>
<evidence type="ECO:0000256" key="8">
    <source>
        <dbReference type="ARBA" id="ARBA00023010"/>
    </source>
</evidence>
<comment type="function">
    <text evidence="10 11">The central subunit of the protein translocation channel SecYEG. Consists of two halves formed by TMs 1-5 and 6-10. These two domains form a lateral gate at the front which open onto the bilayer between TMs 2 and 7, and are clamped together by SecE at the back. The channel is closed by both a pore ring composed of hydrophobic SecY resides and a short helix (helix 2A) on the extracellular side of the membrane which forms a plug. The plug probably moves laterally to allow the channel to open. The ring and the pore may move independently.</text>
</comment>
<evidence type="ECO:0000256" key="2">
    <source>
        <dbReference type="ARBA" id="ARBA00005751"/>
    </source>
</evidence>
<feature type="transmembrane region" description="Helical" evidence="10">
    <location>
        <begin position="423"/>
        <end position="444"/>
    </location>
</feature>
<dbReference type="PIRSF" id="PIRSF004557">
    <property type="entry name" value="SecY"/>
    <property type="match status" value="1"/>
</dbReference>
<dbReference type="InterPro" id="IPR002208">
    <property type="entry name" value="SecY/SEC61-alpha"/>
</dbReference>
<dbReference type="PROSITE" id="PS00756">
    <property type="entry name" value="SECY_2"/>
    <property type="match status" value="1"/>
</dbReference>
<feature type="transmembrane region" description="Helical" evidence="10">
    <location>
        <begin position="365"/>
        <end position="388"/>
    </location>
</feature>
<keyword evidence="4 10" id="KW-1003">Cell membrane</keyword>
<evidence type="ECO:0000313" key="16">
    <source>
        <dbReference type="Proteomes" id="UP000320766"/>
    </source>
</evidence>
<dbReference type="PANTHER" id="PTHR10906">
    <property type="entry name" value="SECY/SEC61-ALPHA FAMILY MEMBER"/>
    <property type="match status" value="1"/>
</dbReference>
<feature type="transmembrane region" description="Helical" evidence="10">
    <location>
        <begin position="450"/>
        <end position="470"/>
    </location>
</feature>
<comment type="caution">
    <text evidence="15">The sequence shown here is derived from an EMBL/GenBank/DDBJ whole genome shotgun (WGS) entry which is preliminary data.</text>
</comment>
<evidence type="ECO:0000256" key="1">
    <source>
        <dbReference type="ARBA" id="ARBA00004127"/>
    </source>
</evidence>
<gene>
    <name evidence="10 15" type="primary">secY</name>
    <name evidence="15" type="ORF">EF807_01050</name>
</gene>